<accession>E1YMD4</accession>
<organism evidence="2">
    <name type="scientific">uncultured Desulfobacterium sp</name>
    <dbReference type="NCBI Taxonomy" id="201089"/>
    <lineage>
        <taxon>Bacteria</taxon>
        <taxon>Pseudomonadati</taxon>
        <taxon>Thermodesulfobacteriota</taxon>
        <taxon>Desulfobacteria</taxon>
        <taxon>Desulfobacterales</taxon>
        <taxon>Desulfobacteriaceae</taxon>
        <taxon>Desulfobacterium</taxon>
        <taxon>environmental samples</taxon>
    </lineage>
</organism>
<evidence type="ECO:0000259" key="1">
    <source>
        <dbReference type="Pfam" id="PF19502"/>
    </source>
</evidence>
<protein>
    <recommendedName>
        <fullName evidence="1">DUF6036 domain-containing protein</fullName>
    </recommendedName>
</protein>
<dbReference type="AlphaFoldDB" id="E1YMD4"/>
<name>E1YMD4_9BACT</name>
<dbReference type="SUPFAM" id="SSF81301">
    <property type="entry name" value="Nucleotidyltransferase"/>
    <property type="match status" value="1"/>
</dbReference>
<dbReference type="InterPro" id="IPR043519">
    <property type="entry name" value="NT_sf"/>
</dbReference>
<dbReference type="EMBL" id="FR695878">
    <property type="protein sequence ID" value="CBX31728.1"/>
    <property type="molecule type" value="Genomic_DNA"/>
</dbReference>
<feature type="domain" description="DUF6036" evidence="1">
    <location>
        <begin position="24"/>
        <end position="186"/>
    </location>
</feature>
<evidence type="ECO:0000313" key="2">
    <source>
        <dbReference type="EMBL" id="CBX31728.1"/>
    </source>
</evidence>
<reference evidence="2" key="1">
    <citation type="journal article" date="2011" name="Environ. Microbiol.">
        <title>Genomic insights into the metabolic potential of the polycyclic aromatic hydrocarbon degrading sulfate-reducing Deltaproteobacterium N47.</title>
        <authorList>
            <person name="Bergmann F."/>
            <person name="Selesi D."/>
            <person name="Weinmaier T."/>
            <person name="Tischler P."/>
            <person name="Rattei T."/>
            <person name="Meckenstock R.U."/>
        </authorList>
    </citation>
    <scope>NUCLEOTIDE SEQUENCE</scope>
</reference>
<sequence length="195" mass="22866">MEYRLNKYTLIDLLGQWNTFLRRKVHLVACGGTALTLMDIKPSTKDIDFIIPLEAEYRHLIKTLKELGYQQQTGSGWHKSGDLFVFDLFVGKRIHTTELMASPIEKENYTQFKEFSNLYIGILNPYDLIASKLFRGTRVDFEDCLMLLKSRKKDIDLKRVEQHIINLASYDISEKRIIKNLENFLDIVRKEKPYG</sequence>
<gene>
    <name evidence="2" type="ORF">N47_M25530</name>
</gene>
<proteinExistence type="predicted"/>
<dbReference type="InterPro" id="IPR045792">
    <property type="entry name" value="DUF6036"/>
</dbReference>
<dbReference type="Pfam" id="PF19502">
    <property type="entry name" value="DUF6036"/>
    <property type="match status" value="1"/>
</dbReference>